<gene>
    <name evidence="3" type="ORF">THSYN_11965</name>
</gene>
<evidence type="ECO:0000259" key="2">
    <source>
        <dbReference type="Pfam" id="PF13751"/>
    </source>
</evidence>
<dbReference type="OrthoDB" id="5752538at2"/>
<evidence type="ECO:0000313" key="4">
    <source>
        <dbReference type="Proteomes" id="UP000232638"/>
    </source>
</evidence>
<evidence type="ECO:0008006" key="5">
    <source>
        <dbReference type="Google" id="ProtNLM"/>
    </source>
</evidence>
<keyword evidence="4" id="KW-1185">Reference proteome</keyword>
<organism evidence="3 4">
    <name type="scientific">Candidatus Thiodictyon syntrophicum</name>
    <dbReference type="NCBI Taxonomy" id="1166950"/>
    <lineage>
        <taxon>Bacteria</taxon>
        <taxon>Pseudomonadati</taxon>
        <taxon>Pseudomonadota</taxon>
        <taxon>Gammaproteobacteria</taxon>
        <taxon>Chromatiales</taxon>
        <taxon>Chromatiaceae</taxon>
        <taxon>Thiodictyon</taxon>
    </lineage>
</organism>
<dbReference type="Pfam" id="PF13751">
    <property type="entry name" value="DDE_Tnp_1_6"/>
    <property type="match status" value="1"/>
</dbReference>
<dbReference type="Pfam" id="PF05598">
    <property type="entry name" value="DUF772"/>
    <property type="match status" value="1"/>
</dbReference>
<dbReference type="NCBIfam" id="NF033551">
    <property type="entry name" value="transpos_IS1182"/>
    <property type="match status" value="1"/>
</dbReference>
<sequence length="498" mass="54864">MVGRRYKQGTARGYEARLPRRIEDFVGADNPVRAIDAYVATLDLAALGFVNAGGALRCGQPAFAPAALLKLYIAGYLDRVHSSRRLARECRRNLEFMWLLEGLTPGYRTIAAFRQFNGPALRAVCKDFILLCKDLDLLGGEEIGIDGAFFNASASDASVITKTTLERRLKQIECDIAAYHQDLETQDAQERGLPEDLSKTPELAAKIVKLQARQAQHAALLKQLADSGDTQISRTDPDARALRKGGQQLVGYNVQDCVDGKHRLIVHDEVTNAGNDTQQLAPQALAAKAVLAVEKLTAAADAGYFNEAQLAACAQANITVYVPVPDYAQGLTAQGRLSGANFQYLPDTDVYLCPGKQELHQYGTPHRRAGTGTLYTRYSRPPGACQDCPLKASCLPASGRRQVERSEHAPVVDALRQRMATEGPARMRQRAGLVEHPFGTLKRWFGWDHFLVRGFEKVWGEMSLMVLGYNLTRVIHILGVQAFRDYCAQRLSSRLLPI</sequence>
<reference evidence="3 4" key="1">
    <citation type="submission" date="2017-03" db="EMBL/GenBank/DDBJ databases">
        <title>Complete genome sequence of Candidatus 'Thiodictyon syntrophicum' sp. nov. strain Cad16T, a photolithoautotroph purple sulfur bacterium isolated from an alpine meromictic lake.</title>
        <authorList>
            <person name="Luedin S.M."/>
            <person name="Pothier J.F."/>
            <person name="Danza F."/>
            <person name="Storelli N."/>
            <person name="Wittwer M."/>
            <person name="Tonolla M."/>
        </authorList>
    </citation>
    <scope>NUCLEOTIDE SEQUENCE [LARGE SCALE GENOMIC DNA]</scope>
    <source>
        <strain evidence="3 4">Cad16T</strain>
    </source>
</reference>
<proteinExistence type="predicted"/>
<evidence type="ECO:0000313" key="3">
    <source>
        <dbReference type="EMBL" id="AUB81603.1"/>
    </source>
</evidence>
<dbReference type="KEGG" id="tsy:THSYN_11965"/>
<evidence type="ECO:0000259" key="1">
    <source>
        <dbReference type="Pfam" id="PF05598"/>
    </source>
</evidence>
<dbReference type="PANTHER" id="PTHR33408:SF2">
    <property type="entry name" value="TRANSPOSASE DDE DOMAIN-CONTAINING PROTEIN"/>
    <property type="match status" value="1"/>
</dbReference>
<name>A0A2K8U7R4_9GAMM</name>
<dbReference type="AlphaFoldDB" id="A0A2K8U7R4"/>
<dbReference type="InterPro" id="IPR047629">
    <property type="entry name" value="IS1182_transpos"/>
</dbReference>
<protein>
    <recommendedName>
        <fullName evidence="5">IS1182 family transposase</fullName>
    </recommendedName>
</protein>
<feature type="domain" description="Transposase InsH N-terminal" evidence="1">
    <location>
        <begin position="21"/>
        <end position="115"/>
    </location>
</feature>
<dbReference type="InterPro" id="IPR025668">
    <property type="entry name" value="Tnp_DDE_dom"/>
</dbReference>
<feature type="domain" description="Transposase DDE" evidence="2">
    <location>
        <begin position="353"/>
        <end position="474"/>
    </location>
</feature>
<dbReference type="InterPro" id="IPR008490">
    <property type="entry name" value="Transposase_InsH_N"/>
</dbReference>
<dbReference type="PANTHER" id="PTHR33408">
    <property type="entry name" value="TRANSPOSASE"/>
    <property type="match status" value="1"/>
</dbReference>
<accession>A0A2K8U7R4</accession>
<dbReference type="Proteomes" id="UP000232638">
    <property type="component" value="Chromosome"/>
</dbReference>
<dbReference type="RefSeq" id="WP_100919367.1">
    <property type="nucleotide sequence ID" value="NZ_CP020370.1"/>
</dbReference>
<dbReference type="EMBL" id="CP020370">
    <property type="protein sequence ID" value="AUB81603.1"/>
    <property type="molecule type" value="Genomic_DNA"/>
</dbReference>